<evidence type="ECO:0000313" key="3">
    <source>
        <dbReference type="EMBL" id="SVB07857.1"/>
    </source>
</evidence>
<dbReference type="SUPFAM" id="SSF100920">
    <property type="entry name" value="Heat shock protein 70kD (HSP70), peptide-binding domain"/>
    <property type="match status" value="1"/>
</dbReference>
<dbReference type="SUPFAM" id="SSF100934">
    <property type="entry name" value="Heat shock protein 70kD (HSP70), C-terminal subdomain"/>
    <property type="match status" value="1"/>
</dbReference>
<dbReference type="Gene3D" id="2.60.34.10">
    <property type="entry name" value="Substrate Binding Domain Of DNAk, Chain A, domain 1"/>
    <property type="match status" value="1"/>
</dbReference>
<dbReference type="PROSITE" id="PS00297">
    <property type="entry name" value="HSP70_1"/>
    <property type="match status" value="1"/>
</dbReference>
<dbReference type="SUPFAM" id="SSF53067">
    <property type="entry name" value="Actin-like ATPase domain"/>
    <property type="match status" value="2"/>
</dbReference>
<dbReference type="InterPro" id="IPR029047">
    <property type="entry name" value="HSP70_peptide-bd_sf"/>
</dbReference>
<dbReference type="PRINTS" id="PR00301">
    <property type="entry name" value="HEATSHOCK70"/>
</dbReference>
<keyword evidence="1" id="KW-0547">Nucleotide-binding</keyword>
<dbReference type="PROSITE" id="PS01036">
    <property type="entry name" value="HSP70_3"/>
    <property type="match status" value="1"/>
</dbReference>
<dbReference type="FunFam" id="3.90.640.10:FF:000003">
    <property type="entry name" value="Molecular chaperone DnaK"/>
    <property type="match status" value="1"/>
</dbReference>
<protein>
    <recommendedName>
        <fullName evidence="4">Molecular chaperone DnaK</fullName>
    </recommendedName>
</protein>
<dbReference type="EMBL" id="UINC01027869">
    <property type="protein sequence ID" value="SVB07857.1"/>
    <property type="molecule type" value="Genomic_DNA"/>
</dbReference>
<dbReference type="Gene3D" id="1.20.1270.10">
    <property type="match status" value="1"/>
</dbReference>
<proteinExistence type="predicted"/>
<sequence length="641" mass="69395">VRVDITQWTLQASSVGKIVGIDLGTTNSAIAIMEAGMPGLLADSDGRRLMPSVVHYPSGGEPVTGYAAQSILTVEPKRTVYSIKRFIGSRLQDLSKLDLNVGFQIGGDPIAITIGDQQYAPGEISAEILSSLKAQATEALGYPVDHAVITVPAYFNDAQRQVTKRAGELAGFSVERIISEPTAAALACGLEKLPEKSYVAVYDLGGGTFDLSILELRDGIFQVLSTHGNTRLGGDNIDNCIYDWLLNELNGKGFIDSDESARARIREAGEKAKIDLSKQDVVDIKLPFFSGDSSFECQLTRKQLESLAKPVIDQTRTHCHQALADAGLKAEDLRQVVLVGGQTRMPLVRRSVADWFGCAEYTETRGDVRIGDSFHEANAPALNTSHNPDEAVALGAAIQGAVLSGELSDLLVLDVTPLSLGLETFGGLMNVIIPRNSTIPTKAGEMFTNAMDGQRKMLVHVLQGEREKAADNWSLGRFELDFQPAKRGGARVGVQFEINADGILSVLARDTSTGHEHIVQMQSTVDVDDTQVQKMVEESVEFAFEDMDVRRWVESSMKAKEAVKAARGGLEEFGDELNDAEAIAAAITGVEQVLEKGDLGSGRLQQLKEAVTKLDEVSLPLADLMMDRATEVLLRRRNILD</sequence>
<keyword evidence="2" id="KW-0067">ATP-binding</keyword>
<organism evidence="3">
    <name type="scientific">marine metagenome</name>
    <dbReference type="NCBI Taxonomy" id="408172"/>
    <lineage>
        <taxon>unclassified sequences</taxon>
        <taxon>metagenomes</taxon>
        <taxon>ecological metagenomes</taxon>
    </lineage>
</organism>
<gene>
    <name evidence="3" type="ORF">METZ01_LOCUS160711</name>
</gene>
<reference evidence="3" key="1">
    <citation type="submission" date="2018-05" db="EMBL/GenBank/DDBJ databases">
        <authorList>
            <person name="Lanie J.A."/>
            <person name="Ng W.-L."/>
            <person name="Kazmierczak K.M."/>
            <person name="Andrzejewski T.M."/>
            <person name="Davidsen T.M."/>
            <person name="Wayne K.J."/>
            <person name="Tettelin H."/>
            <person name="Glass J.I."/>
            <person name="Rusch D."/>
            <person name="Podicherti R."/>
            <person name="Tsui H.-C.T."/>
            <person name="Winkler M.E."/>
        </authorList>
    </citation>
    <scope>NUCLEOTIDE SEQUENCE</scope>
</reference>
<dbReference type="Gene3D" id="3.90.640.10">
    <property type="entry name" value="Actin, Chain A, domain 4"/>
    <property type="match status" value="1"/>
</dbReference>
<name>A0A382B3P0_9ZZZZ</name>
<dbReference type="InterPro" id="IPR013126">
    <property type="entry name" value="Hsp_70_fam"/>
</dbReference>
<dbReference type="PROSITE" id="PS00329">
    <property type="entry name" value="HSP70_2"/>
    <property type="match status" value="1"/>
</dbReference>
<dbReference type="AlphaFoldDB" id="A0A382B3P0"/>
<evidence type="ECO:0000256" key="2">
    <source>
        <dbReference type="ARBA" id="ARBA00022840"/>
    </source>
</evidence>
<dbReference type="Pfam" id="PF00012">
    <property type="entry name" value="HSP70"/>
    <property type="match status" value="1"/>
</dbReference>
<dbReference type="PANTHER" id="PTHR19375">
    <property type="entry name" value="HEAT SHOCK PROTEIN 70KDA"/>
    <property type="match status" value="1"/>
</dbReference>
<dbReference type="Gene3D" id="3.30.420.40">
    <property type="match status" value="2"/>
</dbReference>
<evidence type="ECO:0008006" key="4">
    <source>
        <dbReference type="Google" id="ProtNLM"/>
    </source>
</evidence>
<dbReference type="InterPro" id="IPR043129">
    <property type="entry name" value="ATPase_NBD"/>
</dbReference>
<dbReference type="GO" id="GO:0005524">
    <property type="term" value="F:ATP binding"/>
    <property type="evidence" value="ECO:0007669"/>
    <property type="project" value="UniProtKB-KW"/>
</dbReference>
<dbReference type="InterPro" id="IPR029048">
    <property type="entry name" value="HSP70_C_sf"/>
</dbReference>
<feature type="non-terminal residue" evidence="3">
    <location>
        <position position="1"/>
    </location>
</feature>
<evidence type="ECO:0000256" key="1">
    <source>
        <dbReference type="ARBA" id="ARBA00022741"/>
    </source>
</evidence>
<accession>A0A382B3P0</accession>
<dbReference type="InterPro" id="IPR018181">
    <property type="entry name" value="Heat_shock_70_CS"/>
</dbReference>
<dbReference type="GO" id="GO:0140662">
    <property type="term" value="F:ATP-dependent protein folding chaperone"/>
    <property type="evidence" value="ECO:0007669"/>
    <property type="project" value="InterPro"/>
</dbReference>